<proteinExistence type="predicted"/>
<dbReference type="EMBL" id="JAGPYM010000004">
    <property type="protein sequence ID" value="KAH6895458.1"/>
    <property type="molecule type" value="Genomic_DNA"/>
</dbReference>
<keyword evidence="2" id="KW-1185">Reference proteome</keyword>
<name>A0A9P8WCP3_9HYPO</name>
<dbReference type="Proteomes" id="UP000777438">
    <property type="component" value="Unassembled WGS sequence"/>
</dbReference>
<protein>
    <submittedName>
        <fullName evidence="1">Uncharacterized protein</fullName>
    </submittedName>
</protein>
<dbReference type="OrthoDB" id="2555959at2759"/>
<evidence type="ECO:0000313" key="1">
    <source>
        <dbReference type="EMBL" id="KAH6895458.1"/>
    </source>
</evidence>
<organism evidence="1 2">
    <name type="scientific">Thelonectria olida</name>
    <dbReference type="NCBI Taxonomy" id="1576542"/>
    <lineage>
        <taxon>Eukaryota</taxon>
        <taxon>Fungi</taxon>
        <taxon>Dikarya</taxon>
        <taxon>Ascomycota</taxon>
        <taxon>Pezizomycotina</taxon>
        <taxon>Sordariomycetes</taxon>
        <taxon>Hypocreomycetidae</taxon>
        <taxon>Hypocreales</taxon>
        <taxon>Nectriaceae</taxon>
        <taxon>Thelonectria</taxon>
    </lineage>
</organism>
<sequence>MFKAFKNLSPKTRAGVGLAVIAWGTAGLYLSDRAEQKFGYTPTEEDKAKLDAYTPRIITVDKEGEDR</sequence>
<evidence type="ECO:0000313" key="2">
    <source>
        <dbReference type="Proteomes" id="UP000777438"/>
    </source>
</evidence>
<dbReference type="AlphaFoldDB" id="A0A9P8WCP3"/>
<gene>
    <name evidence="1" type="ORF">B0T10DRAFT_477976</name>
</gene>
<reference evidence="1 2" key="1">
    <citation type="journal article" date="2021" name="Nat. Commun.">
        <title>Genetic determinants of endophytism in the Arabidopsis root mycobiome.</title>
        <authorList>
            <person name="Mesny F."/>
            <person name="Miyauchi S."/>
            <person name="Thiergart T."/>
            <person name="Pickel B."/>
            <person name="Atanasova L."/>
            <person name="Karlsson M."/>
            <person name="Huettel B."/>
            <person name="Barry K.W."/>
            <person name="Haridas S."/>
            <person name="Chen C."/>
            <person name="Bauer D."/>
            <person name="Andreopoulos W."/>
            <person name="Pangilinan J."/>
            <person name="LaButti K."/>
            <person name="Riley R."/>
            <person name="Lipzen A."/>
            <person name="Clum A."/>
            <person name="Drula E."/>
            <person name="Henrissat B."/>
            <person name="Kohler A."/>
            <person name="Grigoriev I.V."/>
            <person name="Martin F.M."/>
            <person name="Hacquard S."/>
        </authorList>
    </citation>
    <scope>NUCLEOTIDE SEQUENCE [LARGE SCALE GENOMIC DNA]</scope>
    <source>
        <strain evidence="1 2">MPI-CAGE-CH-0241</strain>
    </source>
</reference>
<accession>A0A9P8WCP3</accession>
<comment type="caution">
    <text evidence="1">The sequence shown here is derived from an EMBL/GenBank/DDBJ whole genome shotgun (WGS) entry which is preliminary data.</text>
</comment>